<name>A0ABT5B195_9BACT</name>
<dbReference type="RefSeq" id="WP_271995631.1">
    <property type="nucleotide sequence ID" value="NZ_JAQNDN010000002.1"/>
</dbReference>
<dbReference type="EMBL" id="JAQNDN010000002">
    <property type="protein sequence ID" value="MDC0667518.1"/>
    <property type="molecule type" value="Genomic_DNA"/>
</dbReference>
<protein>
    <recommendedName>
        <fullName evidence="3">Zinc-finger domain-containing protein</fullName>
    </recommendedName>
</protein>
<evidence type="ECO:0008006" key="3">
    <source>
        <dbReference type="Google" id="ProtNLM"/>
    </source>
</evidence>
<evidence type="ECO:0000313" key="2">
    <source>
        <dbReference type="Proteomes" id="UP001217838"/>
    </source>
</evidence>
<proteinExistence type="predicted"/>
<sequence length="245" mass="26979">MSHDLHTLQPFIDGELTEAERAEVEAQLARDPALREVAEQQLRIRQVLRDLPRATAPQALRARVLLELDAIDRENAPRPVPPPQPSRWRNFLRGGALMLPAGAAAFGLFLVARTLPGPAAPASTAGPRDLAVRIVDVPEDSPLRPVSLPTGDQIVYEVGPRRVIDHRNQATADALPERVQLYRGARYHLGRGADGRPQVVFDVGGVRHTLREDPDRVGEQSLEQSLEALLELGHLVRTSADPPRR</sequence>
<reference evidence="1 2" key="1">
    <citation type="submission" date="2022-11" db="EMBL/GenBank/DDBJ databases">
        <title>Minimal conservation of predation-associated metabolite biosynthetic gene clusters underscores biosynthetic potential of Myxococcota including descriptions for ten novel species: Archangium lansinium sp. nov., Myxococcus landrumus sp. nov., Nannocystis bai.</title>
        <authorList>
            <person name="Ahearne A."/>
            <person name="Stevens C."/>
            <person name="Dowd S."/>
        </authorList>
    </citation>
    <scope>NUCLEOTIDE SEQUENCE [LARGE SCALE GENOMIC DNA]</scope>
    <source>
        <strain evidence="1 2">NCELM</strain>
    </source>
</reference>
<gene>
    <name evidence="1" type="ORF">POL58_07210</name>
</gene>
<comment type="caution">
    <text evidence="1">The sequence shown here is derived from an EMBL/GenBank/DDBJ whole genome shotgun (WGS) entry which is preliminary data.</text>
</comment>
<accession>A0ABT5B195</accession>
<dbReference type="Proteomes" id="UP001217838">
    <property type="component" value="Unassembled WGS sequence"/>
</dbReference>
<evidence type="ECO:0000313" key="1">
    <source>
        <dbReference type="EMBL" id="MDC0667518.1"/>
    </source>
</evidence>
<keyword evidence="2" id="KW-1185">Reference proteome</keyword>
<organism evidence="1 2">
    <name type="scientific">Nannocystis radixulma</name>
    <dbReference type="NCBI Taxonomy" id="2995305"/>
    <lineage>
        <taxon>Bacteria</taxon>
        <taxon>Pseudomonadati</taxon>
        <taxon>Myxococcota</taxon>
        <taxon>Polyangia</taxon>
        <taxon>Nannocystales</taxon>
        <taxon>Nannocystaceae</taxon>
        <taxon>Nannocystis</taxon>
    </lineage>
</organism>